<evidence type="ECO:0000313" key="2">
    <source>
        <dbReference type="Proteomes" id="UP000596661"/>
    </source>
</evidence>
<evidence type="ECO:0000313" key="1">
    <source>
        <dbReference type="EnsemblPlants" id="cds.evm.model.05.1073"/>
    </source>
</evidence>
<accession>A0A803PJV7</accession>
<dbReference type="EnsemblPlants" id="evm.model.05.1073">
    <property type="protein sequence ID" value="cds.evm.model.05.1073"/>
    <property type="gene ID" value="evm.TU.05.1073"/>
</dbReference>
<name>A0A803PJV7_CANSA</name>
<proteinExistence type="predicted"/>
<reference evidence="1" key="1">
    <citation type="submission" date="2018-11" db="EMBL/GenBank/DDBJ databases">
        <authorList>
            <person name="Grassa J C."/>
        </authorList>
    </citation>
    <scope>NUCLEOTIDE SEQUENCE [LARGE SCALE GENOMIC DNA]</scope>
</reference>
<sequence length="136" mass="15055">MCNLIIFPIHKIELCTKGKPLVALDLIYNRSVHCEGVAPTIELIYQLLTVRAHFKLVACVNRAALQGSQNCFSFGNDHRAEMREKTHACCQNFGIPICPHEPQTNALLPGESTCITVYKETPSGGTPRTVQHVLLV</sequence>
<dbReference type="AlphaFoldDB" id="A0A803PJV7"/>
<dbReference type="Proteomes" id="UP000596661">
    <property type="component" value="Chromosome 5"/>
</dbReference>
<dbReference type="Gramene" id="evm.model.05.1073">
    <property type="protein sequence ID" value="cds.evm.model.05.1073"/>
    <property type="gene ID" value="evm.TU.05.1073"/>
</dbReference>
<keyword evidence="2" id="KW-1185">Reference proteome</keyword>
<reference evidence="1" key="2">
    <citation type="submission" date="2021-03" db="UniProtKB">
        <authorList>
            <consortium name="EnsemblPlants"/>
        </authorList>
    </citation>
    <scope>IDENTIFICATION</scope>
</reference>
<organism evidence="1 2">
    <name type="scientific">Cannabis sativa</name>
    <name type="common">Hemp</name>
    <name type="synonym">Marijuana</name>
    <dbReference type="NCBI Taxonomy" id="3483"/>
    <lineage>
        <taxon>Eukaryota</taxon>
        <taxon>Viridiplantae</taxon>
        <taxon>Streptophyta</taxon>
        <taxon>Embryophyta</taxon>
        <taxon>Tracheophyta</taxon>
        <taxon>Spermatophyta</taxon>
        <taxon>Magnoliopsida</taxon>
        <taxon>eudicotyledons</taxon>
        <taxon>Gunneridae</taxon>
        <taxon>Pentapetalae</taxon>
        <taxon>rosids</taxon>
        <taxon>fabids</taxon>
        <taxon>Rosales</taxon>
        <taxon>Cannabaceae</taxon>
        <taxon>Cannabis</taxon>
    </lineage>
</organism>
<protein>
    <submittedName>
        <fullName evidence="1">Uncharacterized protein</fullName>
    </submittedName>
</protein>
<dbReference type="EMBL" id="UZAU01000490">
    <property type="status" value="NOT_ANNOTATED_CDS"/>
    <property type="molecule type" value="Genomic_DNA"/>
</dbReference>